<dbReference type="KEGG" id="ruv:EC9_32050"/>
<evidence type="ECO:0000313" key="6">
    <source>
        <dbReference type="Proteomes" id="UP000319557"/>
    </source>
</evidence>
<organism evidence="5 6">
    <name type="scientific">Rosistilla ulvae</name>
    <dbReference type="NCBI Taxonomy" id="1930277"/>
    <lineage>
        <taxon>Bacteria</taxon>
        <taxon>Pseudomonadati</taxon>
        <taxon>Planctomycetota</taxon>
        <taxon>Planctomycetia</taxon>
        <taxon>Pirellulales</taxon>
        <taxon>Pirellulaceae</taxon>
        <taxon>Rosistilla</taxon>
    </lineage>
</organism>
<keyword evidence="3" id="KW-0949">S-adenosyl-L-methionine</keyword>
<sequence>MPTTALLKRVFSKRPTSTIQSALSVYDDYVFDKRYQLDTRSEVAINDLDISQEDKQHADKYKPTRARYFRKIMEKVVLPRDGVFADVGCGKGRILLLAAEQGFDQVVGLEISPALCQIAERNVETFKEARPKTGSIKVVCTNILDYQMDGSETVFFLYSPFDHPVTKAFLEMIRQSLNDHPRDLWLIIDEFRFPELLEDDELLKQSIVYEYGSAIFHVYRHHR</sequence>
<feature type="domain" description="Methyltransferase" evidence="4">
    <location>
        <begin position="86"/>
        <end position="177"/>
    </location>
</feature>
<dbReference type="Gene3D" id="3.40.50.150">
    <property type="entry name" value="Vaccinia Virus protein VP39"/>
    <property type="match status" value="1"/>
</dbReference>
<protein>
    <submittedName>
        <fullName evidence="5">Methyltransferase domain protein</fullName>
    </submittedName>
</protein>
<dbReference type="PANTHER" id="PTHR13610">
    <property type="entry name" value="METHYLTRANSFERASE DOMAIN-CONTAINING PROTEIN"/>
    <property type="match status" value="1"/>
</dbReference>
<dbReference type="OrthoDB" id="9780095at2"/>
<dbReference type="GO" id="GO:0032259">
    <property type="term" value="P:methylation"/>
    <property type="evidence" value="ECO:0007669"/>
    <property type="project" value="UniProtKB-KW"/>
</dbReference>
<keyword evidence="2 5" id="KW-0808">Transferase</keyword>
<proteinExistence type="predicted"/>
<evidence type="ECO:0000313" key="5">
    <source>
        <dbReference type="EMBL" id="QDS89008.1"/>
    </source>
</evidence>
<name>A0A517M2A8_9BACT</name>
<dbReference type="InterPro" id="IPR029063">
    <property type="entry name" value="SAM-dependent_MTases_sf"/>
</dbReference>
<dbReference type="AlphaFoldDB" id="A0A517M2A8"/>
<keyword evidence="1 5" id="KW-0489">Methyltransferase</keyword>
<dbReference type="EMBL" id="CP036261">
    <property type="protein sequence ID" value="QDS89008.1"/>
    <property type="molecule type" value="Genomic_DNA"/>
</dbReference>
<evidence type="ECO:0000259" key="4">
    <source>
        <dbReference type="Pfam" id="PF13649"/>
    </source>
</evidence>
<evidence type="ECO:0000256" key="3">
    <source>
        <dbReference type="ARBA" id="ARBA00022691"/>
    </source>
</evidence>
<dbReference type="PANTHER" id="PTHR13610:SF11">
    <property type="entry name" value="METHYLTRANSFERASE DOMAIN-CONTAINING PROTEIN"/>
    <property type="match status" value="1"/>
</dbReference>
<evidence type="ECO:0000256" key="1">
    <source>
        <dbReference type="ARBA" id="ARBA00022603"/>
    </source>
</evidence>
<accession>A0A517M2A8</accession>
<dbReference type="InterPro" id="IPR041698">
    <property type="entry name" value="Methyltransf_25"/>
</dbReference>
<dbReference type="SUPFAM" id="SSF53335">
    <property type="entry name" value="S-adenosyl-L-methionine-dependent methyltransferases"/>
    <property type="match status" value="1"/>
</dbReference>
<reference evidence="5 6" key="1">
    <citation type="submission" date="2019-02" db="EMBL/GenBank/DDBJ databases">
        <title>Deep-cultivation of Planctomycetes and their phenomic and genomic characterization uncovers novel biology.</title>
        <authorList>
            <person name="Wiegand S."/>
            <person name="Jogler M."/>
            <person name="Boedeker C."/>
            <person name="Pinto D."/>
            <person name="Vollmers J."/>
            <person name="Rivas-Marin E."/>
            <person name="Kohn T."/>
            <person name="Peeters S.H."/>
            <person name="Heuer A."/>
            <person name="Rast P."/>
            <person name="Oberbeckmann S."/>
            <person name="Bunk B."/>
            <person name="Jeske O."/>
            <person name="Meyerdierks A."/>
            <person name="Storesund J.E."/>
            <person name="Kallscheuer N."/>
            <person name="Luecker S."/>
            <person name="Lage O.M."/>
            <person name="Pohl T."/>
            <person name="Merkel B.J."/>
            <person name="Hornburger P."/>
            <person name="Mueller R.-W."/>
            <person name="Bruemmer F."/>
            <person name="Labrenz M."/>
            <person name="Spormann A.M."/>
            <person name="Op den Camp H."/>
            <person name="Overmann J."/>
            <person name="Amann R."/>
            <person name="Jetten M.S.M."/>
            <person name="Mascher T."/>
            <person name="Medema M.H."/>
            <person name="Devos D.P."/>
            <person name="Kaster A.-K."/>
            <person name="Ovreas L."/>
            <person name="Rohde M."/>
            <person name="Galperin M.Y."/>
            <person name="Jogler C."/>
        </authorList>
    </citation>
    <scope>NUCLEOTIDE SEQUENCE [LARGE SCALE GENOMIC DNA]</scope>
    <source>
        <strain evidence="5 6">EC9</strain>
    </source>
</reference>
<dbReference type="GO" id="GO:0016279">
    <property type="term" value="F:protein-lysine N-methyltransferase activity"/>
    <property type="evidence" value="ECO:0007669"/>
    <property type="project" value="InterPro"/>
</dbReference>
<dbReference type="InterPro" id="IPR026170">
    <property type="entry name" value="FAM173A/B"/>
</dbReference>
<evidence type="ECO:0000256" key="2">
    <source>
        <dbReference type="ARBA" id="ARBA00022679"/>
    </source>
</evidence>
<dbReference type="Proteomes" id="UP000319557">
    <property type="component" value="Chromosome"/>
</dbReference>
<dbReference type="Pfam" id="PF13649">
    <property type="entry name" value="Methyltransf_25"/>
    <property type="match status" value="1"/>
</dbReference>
<dbReference type="CDD" id="cd02440">
    <property type="entry name" value="AdoMet_MTases"/>
    <property type="match status" value="1"/>
</dbReference>
<gene>
    <name evidence="5" type="ORF">EC9_32050</name>
</gene>
<keyword evidence="6" id="KW-1185">Reference proteome</keyword>